<dbReference type="PATRIC" id="fig|1139219.3.peg.1164"/>
<accession>S1P2L8</accession>
<evidence type="ECO:0000256" key="2">
    <source>
        <dbReference type="ARBA" id="ARBA00023002"/>
    </source>
</evidence>
<organism evidence="7 8">
    <name type="scientific">Enterococcus dispar ATCC 51266</name>
    <dbReference type="NCBI Taxonomy" id="1139219"/>
    <lineage>
        <taxon>Bacteria</taxon>
        <taxon>Bacillati</taxon>
        <taxon>Bacillota</taxon>
        <taxon>Bacilli</taxon>
        <taxon>Lactobacillales</taxon>
        <taxon>Enterococcaceae</taxon>
        <taxon>Enterococcus</taxon>
    </lineage>
</organism>
<dbReference type="STRING" id="44009.RV01_GL002259"/>
<evidence type="ECO:0000259" key="6">
    <source>
        <dbReference type="Pfam" id="PF02826"/>
    </source>
</evidence>
<evidence type="ECO:0000313" key="8">
    <source>
        <dbReference type="Proteomes" id="UP000014127"/>
    </source>
</evidence>
<dbReference type="InterPro" id="IPR036291">
    <property type="entry name" value="NAD(P)-bd_dom_sf"/>
</dbReference>
<dbReference type="SUPFAM" id="SSF51735">
    <property type="entry name" value="NAD(P)-binding Rossmann-fold domains"/>
    <property type="match status" value="1"/>
</dbReference>
<keyword evidence="2 4" id="KW-0560">Oxidoreductase</keyword>
<dbReference type="EMBL" id="AHYR01000005">
    <property type="protein sequence ID" value="EOT41037.1"/>
    <property type="molecule type" value="Genomic_DNA"/>
</dbReference>
<evidence type="ECO:0000256" key="3">
    <source>
        <dbReference type="ARBA" id="ARBA00023027"/>
    </source>
</evidence>
<dbReference type="InterPro" id="IPR006139">
    <property type="entry name" value="D-isomer_2_OHA_DH_cat_dom"/>
</dbReference>
<dbReference type="GO" id="GO:0051287">
    <property type="term" value="F:NAD binding"/>
    <property type="evidence" value="ECO:0007669"/>
    <property type="project" value="InterPro"/>
</dbReference>
<dbReference type="HOGENOM" id="CLU_019796_1_0_9"/>
<feature type="domain" description="D-isomer specific 2-hydroxyacid dehydrogenase NAD-binding" evidence="6">
    <location>
        <begin position="103"/>
        <end position="276"/>
    </location>
</feature>
<sequence length="314" mass="35745">MTKFILSTRPFKTEHLDKIKEIAPQYQLITKVRSAEDWQNVKITIGWQNEWTQLLSKQTSLRWVQSISAGVDYLPLQEFKTHKILLTNAKGIHKEAISEHVLTTILMRLRGFNEAIIGQRHKKWTHNIFYGKLEEQKILIVGTGQIGQELAKTLKLLGNQPVGVNTTGHKVENFEKTVAISKLKTIVDQFDFVINILPLTDETYHLYDADFFNAMNQTATFINVGRGASVDTTALTSALQRRLIAYAALDVFEEEPLPLSSPLWDLDNILITPHIAGMVPHFQDKFMTIFLQNLASFVTNQTVTKNHVDLTKGY</sequence>
<dbReference type="GO" id="GO:0016616">
    <property type="term" value="F:oxidoreductase activity, acting on the CH-OH group of donors, NAD or NADP as acceptor"/>
    <property type="evidence" value="ECO:0007669"/>
    <property type="project" value="InterPro"/>
</dbReference>
<proteinExistence type="inferred from homology"/>
<reference evidence="7 8" key="1">
    <citation type="submission" date="2013-03" db="EMBL/GenBank/DDBJ databases">
        <title>The Genome Sequence of Enterococcus dispar ATCC_51266 (Illumina only assembly).</title>
        <authorList>
            <consortium name="The Broad Institute Genomics Platform"/>
            <consortium name="The Broad Institute Genome Sequencing Center for Infectious Disease"/>
            <person name="Earl A."/>
            <person name="Russ C."/>
            <person name="Gilmore M."/>
            <person name="Surin D."/>
            <person name="Walker B."/>
            <person name="Young S."/>
            <person name="Zeng Q."/>
            <person name="Gargeya S."/>
            <person name="Fitzgerald M."/>
            <person name="Haas B."/>
            <person name="Abouelleil A."/>
            <person name="Allen A.W."/>
            <person name="Alvarado L."/>
            <person name="Arachchi H.M."/>
            <person name="Berlin A.M."/>
            <person name="Chapman S.B."/>
            <person name="Gainer-Dewar J."/>
            <person name="Goldberg J."/>
            <person name="Griggs A."/>
            <person name="Gujja S."/>
            <person name="Hansen M."/>
            <person name="Howarth C."/>
            <person name="Imamovic A."/>
            <person name="Ireland A."/>
            <person name="Larimer J."/>
            <person name="McCowan C."/>
            <person name="Murphy C."/>
            <person name="Pearson M."/>
            <person name="Poon T.W."/>
            <person name="Priest M."/>
            <person name="Roberts A."/>
            <person name="Saif S."/>
            <person name="Shea T."/>
            <person name="Sisk P."/>
            <person name="Sykes S."/>
            <person name="Wortman J."/>
            <person name="Nusbaum C."/>
            <person name="Birren B."/>
        </authorList>
    </citation>
    <scope>NUCLEOTIDE SEQUENCE [LARGE SCALE GENOMIC DNA]</scope>
    <source>
        <strain evidence="7 8">ATCC 51266</strain>
    </source>
</reference>
<dbReference type="Pfam" id="PF00389">
    <property type="entry name" value="2-Hacid_dh"/>
    <property type="match status" value="1"/>
</dbReference>
<dbReference type="AlphaFoldDB" id="S1P2L8"/>
<evidence type="ECO:0000259" key="5">
    <source>
        <dbReference type="Pfam" id="PF00389"/>
    </source>
</evidence>
<dbReference type="eggNOG" id="COG0111">
    <property type="taxonomic scope" value="Bacteria"/>
</dbReference>
<dbReference type="PANTHER" id="PTHR43333:SF1">
    <property type="entry name" value="D-ISOMER SPECIFIC 2-HYDROXYACID DEHYDROGENASE NAD-BINDING DOMAIN-CONTAINING PROTEIN"/>
    <property type="match status" value="1"/>
</dbReference>
<dbReference type="CDD" id="cd12155">
    <property type="entry name" value="PGDH_1"/>
    <property type="match status" value="1"/>
</dbReference>
<dbReference type="Proteomes" id="UP000014127">
    <property type="component" value="Unassembled WGS sequence"/>
</dbReference>
<keyword evidence="3" id="KW-0520">NAD</keyword>
<dbReference type="PANTHER" id="PTHR43333">
    <property type="entry name" value="2-HACID_DH_C DOMAIN-CONTAINING PROTEIN"/>
    <property type="match status" value="1"/>
</dbReference>
<dbReference type="SUPFAM" id="SSF52283">
    <property type="entry name" value="Formate/glycerate dehydrogenase catalytic domain-like"/>
    <property type="match status" value="1"/>
</dbReference>
<evidence type="ECO:0008006" key="9">
    <source>
        <dbReference type="Google" id="ProtNLM"/>
    </source>
</evidence>
<dbReference type="OrthoDB" id="9805416at2"/>
<keyword evidence="8" id="KW-1185">Reference proteome</keyword>
<name>S1P2L8_9ENTE</name>
<comment type="caution">
    <text evidence="7">The sequence shown here is derived from an EMBL/GenBank/DDBJ whole genome shotgun (WGS) entry which is preliminary data.</text>
</comment>
<gene>
    <name evidence="7" type="ORF">OMK_01205</name>
</gene>
<evidence type="ECO:0000313" key="7">
    <source>
        <dbReference type="EMBL" id="EOT41037.1"/>
    </source>
</evidence>
<dbReference type="Pfam" id="PF02826">
    <property type="entry name" value="2-Hacid_dh_C"/>
    <property type="match status" value="1"/>
</dbReference>
<evidence type="ECO:0000256" key="1">
    <source>
        <dbReference type="ARBA" id="ARBA00005854"/>
    </source>
</evidence>
<evidence type="ECO:0000256" key="4">
    <source>
        <dbReference type="RuleBase" id="RU003719"/>
    </source>
</evidence>
<feature type="domain" description="D-isomer specific 2-hydroxyacid dehydrogenase catalytic" evidence="5">
    <location>
        <begin position="32"/>
        <end position="303"/>
    </location>
</feature>
<dbReference type="RefSeq" id="WP_016172383.1">
    <property type="nucleotide sequence ID" value="NZ_ASWK01000001.1"/>
</dbReference>
<protein>
    <recommendedName>
        <fullName evidence="9">4-phosphoerythronate dehydrogenase</fullName>
    </recommendedName>
</protein>
<dbReference type="Gene3D" id="3.40.50.720">
    <property type="entry name" value="NAD(P)-binding Rossmann-like Domain"/>
    <property type="match status" value="2"/>
</dbReference>
<dbReference type="InterPro" id="IPR006140">
    <property type="entry name" value="D-isomer_DH_NAD-bd"/>
</dbReference>
<comment type="similarity">
    <text evidence="1 4">Belongs to the D-isomer specific 2-hydroxyacid dehydrogenase family.</text>
</comment>